<reference evidence="1" key="1">
    <citation type="journal article" date="2022" name="Int. J. Mol. Sci.">
        <title>Draft Genome of Tanacetum Coccineum: Genomic Comparison of Closely Related Tanacetum-Family Plants.</title>
        <authorList>
            <person name="Yamashiro T."/>
            <person name="Shiraishi A."/>
            <person name="Nakayama K."/>
            <person name="Satake H."/>
        </authorList>
    </citation>
    <scope>NUCLEOTIDE SEQUENCE</scope>
</reference>
<evidence type="ECO:0000313" key="2">
    <source>
        <dbReference type="Proteomes" id="UP001151760"/>
    </source>
</evidence>
<sequence length="285" mass="32127">MMNDSMIELCDTFQAWLQQRQEQVVNLDSYTPEPSQYQKIPIYYDDDDDEESSIPLRDIIISGLPLCITITLVLTTKEPVDSLIMEDEHLDTIPATESDEFIKFSAENLVPTPSESVDASDGECDLPVCDDFPKSHLVTFSNPLFDIDNDCTSSDDELFFEEDVPMENFKIFSNPLFDLDEESISTEVNLIQNEVLESITSIPPGIDSFYAESNLIESLLNRNTSIDYSSKIDSLLDEFADELTLLKSIPPGIDDDNLDPEGEIHLVESLIYDNSSPRPSEELNV</sequence>
<proteinExistence type="predicted"/>
<gene>
    <name evidence="1" type="ORF">Tco_0771255</name>
</gene>
<accession>A0ABQ4ZEH4</accession>
<comment type="caution">
    <text evidence="1">The sequence shown here is derived from an EMBL/GenBank/DDBJ whole genome shotgun (WGS) entry which is preliminary data.</text>
</comment>
<reference evidence="1" key="2">
    <citation type="submission" date="2022-01" db="EMBL/GenBank/DDBJ databases">
        <authorList>
            <person name="Yamashiro T."/>
            <person name="Shiraishi A."/>
            <person name="Satake H."/>
            <person name="Nakayama K."/>
        </authorList>
    </citation>
    <scope>NUCLEOTIDE SEQUENCE</scope>
</reference>
<organism evidence="1 2">
    <name type="scientific">Tanacetum coccineum</name>
    <dbReference type="NCBI Taxonomy" id="301880"/>
    <lineage>
        <taxon>Eukaryota</taxon>
        <taxon>Viridiplantae</taxon>
        <taxon>Streptophyta</taxon>
        <taxon>Embryophyta</taxon>
        <taxon>Tracheophyta</taxon>
        <taxon>Spermatophyta</taxon>
        <taxon>Magnoliopsida</taxon>
        <taxon>eudicotyledons</taxon>
        <taxon>Gunneridae</taxon>
        <taxon>Pentapetalae</taxon>
        <taxon>asterids</taxon>
        <taxon>campanulids</taxon>
        <taxon>Asterales</taxon>
        <taxon>Asteraceae</taxon>
        <taxon>Asteroideae</taxon>
        <taxon>Anthemideae</taxon>
        <taxon>Anthemidinae</taxon>
        <taxon>Tanacetum</taxon>
    </lineage>
</organism>
<protein>
    <recommendedName>
        <fullName evidence="3">Reverse transcriptase domain-containing protein</fullName>
    </recommendedName>
</protein>
<evidence type="ECO:0000313" key="1">
    <source>
        <dbReference type="EMBL" id="GJS88619.1"/>
    </source>
</evidence>
<name>A0ABQ4ZEH4_9ASTR</name>
<evidence type="ECO:0008006" key="3">
    <source>
        <dbReference type="Google" id="ProtNLM"/>
    </source>
</evidence>
<dbReference type="Proteomes" id="UP001151760">
    <property type="component" value="Unassembled WGS sequence"/>
</dbReference>
<keyword evidence="2" id="KW-1185">Reference proteome</keyword>
<dbReference type="EMBL" id="BQNB010011287">
    <property type="protein sequence ID" value="GJS88619.1"/>
    <property type="molecule type" value="Genomic_DNA"/>
</dbReference>